<evidence type="ECO:0000313" key="2">
    <source>
        <dbReference type="EMBL" id="RIA89786.1"/>
    </source>
</evidence>
<keyword evidence="1" id="KW-0472">Membrane</keyword>
<dbReference type="AlphaFoldDB" id="A0A397SYT0"/>
<accession>A0A397SYT0</accession>
<keyword evidence="3" id="KW-1185">Reference proteome</keyword>
<organism evidence="2 3">
    <name type="scientific">Glomus cerebriforme</name>
    <dbReference type="NCBI Taxonomy" id="658196"/>
    <lineage>
        <taxon>Eukaryota</taxon>
        <taxon>Fungi</taxon>
        <taxon>Fungi incertae sedis</taxon>
        <taxon>Mucoromycota</taxon>
        <taxon>Glomeromycotina</taxon>
        <taxon>Glomeromycetes</taxon>
        <taxon>Glomerales</taxon>
        <taxon>Glomeraceae</taxon>
        <taxon>Glomus</taxon>
    </lineage>
</organism>
<comment type="caution">
    <text evidence="2">The sequence shown here is derived from an EMBL/GenBank/DDBJ whole genome shotgun (WGS) entry which is preliminary data.</text>
</comment>
<evidence type="ECO:0000256" key="1">
    <source>
        <dbReference type="SAM" id="Phobius"/>
    </source>
</evidence>
<sequence length="150" mass="17115">MNNNNYSQNNLNNNVYESNFTEVINGFNNFDNLSQTSVIQARLFSQNDDIMNNINPYPMTLYENFAMSNDFSYNIPMLNDVSYNNNITISQNNDQNPSPSNNIPSFNSLNITISSPKNISGIFRYGFKIIIMPCASSTSTRIILIWIILK</sequence>
<dbReference type="Proteomes" id="UP000265703">
    <property type="component" value="Unassembled WGS sequence"/>
</dbReference>
<evidence type="ECO:0000313" key="3">
    <source>
        <dbReference type="Proteomes" id="UP000265703"/>
    </source>
</evidence>
<protein>
    <submittedName>
        <fullName evidence="2">Uncharacterized protein</fullName>
    </submittedName>
</protein>
<feature type="transmembrane region" description="Helical" evidence="1">
    <location>
        <begin position="125"/>
        <end position="149"/>
    </location>
</feature>
<name>A0A397SYT0_9GLOM</name>
<gene>
    <name evidence="2" type="ORF">C1645_824304</name>
</gene>
<keyword evidence="1" id="KW-0812">Transmembrane</keyword>
<reference evidence="2 3" key="1">
    <citation type="submission" date="2018-06" db="EMBL/GenBank/DDBJ databases">
        <title>Comparative genomics reveals the genomic features of Rhizophagus irregularis, R. cerebriforme, R. diaphanum and Gigaspora rosea, and their symbiotic lifestyle signature.</title>
        <authorList>
            <person name="Morin E."/>
            <person name="San Clemente H."/>
            <person name="Chen E.C.H."/>
            <person name="De La Providencia I."/>
            <person name="Hainaut M."/>
            <person name="Kuo A."/>
            <person name="Kohler A."/>
            <person name="Murat C."/>
            <person name="Tang N."/>
            <person name="Roy S."/>
            <person name="Loubradou J."/>
            <person name="Henrissat B."/>
            <person name="Grigoriev I.V."/>
            <person name="Corradi N."/>
            <person name="Roux C."/>
            <person name="Martin F.M."/>
        </authorList>
    </citation>
    <scope>NUCLEOTIDE SEQUENCE [LARGE SCALE GENOMIC DNA]</scope>
    <source>
        <strain evidence="2 3">DAOM 227022</strain>
    </source>
</reference>
<keyword evidence="1" id="KW-1133">Transmembrane helix</keyword>
<proteinExistence type="predicted"/>
<dbReference type="EMBL" id="QKYT01000205">
    <property type="protein sequence ID" value="RIA89786.1"/>
    <property type="molecule type" value="Genomic_DNA"/>
</dbReference>